<evidence type="ECO:0000313" key="2">
    <source>
        <dbReference type="Proteomes" id="UP000092460"/>
    </source>
</evidence>
<organism evidence="1 2">
    <name type="scientific">Glossina palpalis gambiensis</name>
    <dbReference type="NCBI Taxonomy" id="67801"/>
    <lineage>
        <taxon>Eukaryota</taxon>
        <taxon>Metazoa</taxon>
        <taxon>Ecdysozoa</taxon>
        <taxon>Arthropoda</taxon>
        <taxon>Hexapoda</taxon>
        <taxon>Insecta</taxon>
        <taxon>Pterygota</taxon>
        <taxon>Neoptera</taxon>
        <taxon>Endopterygota</taxon>
        <taxon>Diptera</taxon>
        <taxon>Brachycera</taxon>
        <taxon>Muscomorpha</taxon>
        <taxon>Hippoboscoidea</taxon>
        <taxon>Glossinidae</taxon>
        <taxon>Glossina</taxon>
    </lineage>
</organism>
<dbReference type="EnsemblMetazoa" id="GPPI024916-RA">
    <property type="protein sequence ID" value="GPPI024916-PA"/>
    <property type="gene ID" value="GPPI024916"/>
</dbReference>
<proteinExistence type="predicted"/>
<protein>
    <submittedName>
        <fullName evidence="1">Uncharacterized protein</fullName>
    </submittedName>
</protein>
<dbReference type="AlphaFoldDB" id="A0A1B0BBK9"/>
<sequence>VSNFLQRVADRYGFYTDSSLDGSGVRNENILFQLQLYMFCIISSSYVRVYCWQLLQSENIIDIAHHRSSHMKQPNTPNCRTPIAIFGVKMYYSIIFIGLFTKRSNPKGLFRARNYDVVGKMSKSNHPLMSIKES</sequence>
<dbReference type="Proteomes" id="UP000092460">
    <property type="component" value="Unassembled WGS sequence"/>
</dbReference>
<dbReference type="EMBL" id="JXJN01011509">
    <property type="status" value="NOT_ANNOTATED_CDS"/>
    <property type="molecule type" value="Genomic_DNA"/>
</dbReference>
<name>A0A1B0BBK9_9MUSC</name>
<dbReference type="VEuPathDB" id="VectorBase:GPPI024916"/>
<reference evidence="2" key="1">
    <citation type="submission" date="2015-01" db="EMBL/GenBank/DDBJ databases">
        <authorList>
            <person name="Aksoy S."/>
            <person name="Warren W."/>
            <person name="Wilson R.K."/>
        </authorList>
    </citation>
    <scope>NUCLEOTIDE SEQUENCE [LARGE SCALE GENOMIC DNA]</scope>
    <source>
        <strain evidence="2">IAEA</strain>
    </source>
</reference>
<reference evidence="1" key="2">
    <citation type="submission" date="2020-05" db="UniProtKB">
        <authorList>
            <consortium name="EnsemblMetazoa"/>
        </authorList>
    </citation>
    <scope>IDENTIFICATION</scope>
    <source>
        <strain evidence="1">IAEA</strain>
    </source>
</reference>
<accession>A0A1B0BBK9</accession>
<keyword evidence="2" id="KW-1185">Reference proteome</keyword>
<dbReference type="EMBL" id="JXJN01011510">
    <property type="status" value="NOT_ANNOTATED_CDS"/>
    <property type="molecule type" value="Genomic_DNA"/>
</dbReference>
<evidence type="ECO:0000313" key="1">
    <source>
        <dbReference type="EnsemblMetazoa" id="GPPI024916-PA"/>
    </source>
</evidence>